<reference evidence="2" key="1">
    <citation type="submission" date="2023-10" db="EMBL/GenBank/DDBJ databases">
        <title>Chromosome-level genome of the transformable northern wattle, Acacia crassicarpa.</title>
        <authorList>
            <person name="Massaro I."/>
            <person name="Sinha N.R."/>
            <person name="Poethig S."/>
            <person name="Leichty A.R."/>
        </authorList>
    </citation>
    <scope>NUCLEOTIDE SEQUENCE</scope>
    <source>
        <strain evidence="2">Acra3RX</strain>
        <tissue evidence="2">Leaf</tissue>
    </source>
</reference>
<dbReference type="AlphaFoldDB" id="A0AAE1NC23"/>
<evidence type="ECO:0000313" key="2">
    <source>
        <dbReference type="EMBL" id="KAK4285901.1"/>
    </source>
</evidence>
<dbReference type="Proteomes" id="UP001293593">
    <property type="component" value="Unassembled WGS sequence"/>
</dbReference>
<evidence type="ECO:0000313" key="3">
    <source>
        <dbReference type="Proteomes" id="UP001293593"/>
    </source>
</evidence>
<keyword evidence="1" id="KW-0732">Signal</keyword>
<dbReference type="EMBL" id="JAWXYG010000001">
    <property type="protein sequence ID" value="KAK4285901.1"/>
    <property type="molecule type" value="Genomic_DNA"/>
</dbReference>
<feature type="signal peptide" evidence="1">
    <location>
        <begin position="1"/>
        <end position="21"/>
    </location>
</feature>
<sequence>MKISVVLLFLFFPIFLTLSSAVPSSSSPSVNNSTCPVDLNYVLRLPWNSSACQNFHPSDSVDDTRRSDC</sequence>
<evidence type="ECO:0000256" key="1">
    <source>
        <dbReference type="SAM" id="SignalP"/>
    </source>
</evidence>
<comment type="caution">
    <text evidence="2">The sequence shown here is derived from an EMBL/GenBank/DDBJ whole genome shotgun (WGS) entry which is preliminary data.</text>
</comment>
<keyword evidence="3" id="KW-1185">Reference proteome</keyword>
<feature type="chain" id="PRO_5042035723" evidence="1">
    <location>
        <begin position="22"/>
        <end position="69"/>
    </location>
</feature>
<protein>
    <submittedName>
        <fullName evidence="2">Uncharacterized protein</fullName>
    </submittedName>
</protein>
<organism evidence="2 3">
    <name type="scientific">Acacia crassicarpa</name>
    <name type="common">northern wattle</name>
    <dbReference type="NCBI Taxonomy" id="499986"/>
    <lineage>
        <taxon>Eukaryota</taxon>
        <taxon>Viridiplantae</taxon>
        <taxon>Streptophyta</taxon>
        <taxon>Embryophyta</taxon>
        <taxon>Tracheophyta</taxon>
        <taxon>Spermatophyta</taxon>
        <taxon>Magnoliopsida</taxon>
        <taxon>eudicotyledons</taxon>
        <taxon>Gunneridae</taxon>
        <taxon>Pentapetalae</taxon>
        <taxon>rosids</taxon>
        <taxon>fabids</taxon>
        <taxon>Fabales</taxon>
        <taxon>Fabaceae</taxon>
        <taxon>Caesalpinioideae</taxon>
        <taxon>mimosoid clade</taxon>
        <taxon>Acacieae</taxon>
        <taxon>Acacia</taxon>
    </lineage>
</organism>
<proteinExistence type="predicted"/>
<name>A0AAE1NC23_9FABA</name>
<accession>A0AAE1NC23</accession>
<gene>
    <name evidence="2" type="ORF">QN277_002531</name>
</gene>